<evidence type="ECO:0000256" key="1">
    <source>
        <dbReference type="ARBA" id="ARBA00004448"/>
    </source>
</evidence>
<dbReference type="PANTHER" id="PTHR14110:SF0">
    <property type="entry name" value="MITOCHONDRIAL IMPORT INNER MEMBRANE TRANSLOCASE SUBUNIT TIM22"/>
    <property type="match status" value="1"/>
</dbReference>
<proteinExistence type="inferred from homology"/>
<keyword evidence="5" id="KW-1133">Transmembrane helix</keyword>
<comment type="caution">
    <text evidence="9">The sequence shown here is derived from an EMBL/GenBank/DDBJ whole genome shotgun (WGS) entry which is preliminary data.</text>
</comment>
<dbReference type="AlphaFoldDB" id="A0ABD3NQZ4"/>
<comment type="subunit">
    <text evidence="8">Component of the TIM22 complex.</text>
</comment>
<protein>
    <recommendedName>
        <fullName evidence="8">Mitochondrial import inner membrane translocase subunit TIM22</fullName>
    </recommendedName>
</protein>
<organism evidence="9 10">
    <name type="scientific">Cyclotella atomus</name>
    <dbReference type="NCBI Taxonomy" id="382360"/>
    <lineage>
        <taxon>Eukaryota</taxon>
        <taxon>Sar</taxon>
        <taxon>Stramenopiles</taxon>
        <taxon>Ochrophyta</taxon>
        <taxon>Bacillariophyta</taxon>
        <taxon>Coscinodiscophyceae</taxon>
        <taxon>Thalassiosirophycidae</taxon>
        <taxon>Stephanodiscales</taxon>
        <taxon>Stephanodiscaceae</taxon>
        <taxon>Cyclotella</taxon>
    </lineage>
</organism>
<keyword evidence="7" id="KW-0472">Membrane</keyword>
<dbReference type="GO" id="GO:0008320">
    <property type="term" value="F:protein transmembrane transporter activity"/>
    <property type="evidence" value="ECO:0007669"/>
    <property type="project" value="UniProtKB-UniRule"/>
</dbReference>
<gene>
    <name evidence="9" type="ORF">ACHAWO_013310</name>
</gene>
<evidence type="ECO:0000313" key="10">
    <source>
        <dbReference type="Proteomes" id="UP001530400"/>
    </source>
</evidence>
<evidence type="ECO:0000256" key="5">
    <source>
        <dbReference type="ARBA" id="ARBA00022989"/>
    </source>
</evidence>
<keyword evidence="6 8" id="KW-0496">Mitochondrion</keyword>
<dbReference type="GO" id="GO:0045039">
    <property type="term" value="P:protein insertion into mitochondrial inner membrane"/>
    <property type="evidence" value="ECO:0007669"/>
    <property type="project" value="UniProtKB-UniRule"/>
</dbReference>
<dbReference type="Pfam" id="PF02466">
    <property type="entry name" value="Tim17"/>
    <property type="match status" value="1"/>
</dbReference>
<dbReference type="EMBL" id="JALLPJ020001068">
    <property type="protein sequence ID" value="KAL3777036.1"/>
    <property type="molecule type" value="Genomic_DNA"/>
</dbReference>
<comment type="similarity">
    <text evidence="2 8">Belongs to the Tim17/Tim22/Tim23 family.</text>
</comment>
<evidence type="ECO:0000256" key="3">
    <source>
        <dbReference type="ARBA" id="ARBA00022692"/>
    </source>
</evidence>
<name>A0ABD3NQZ4_9STRA</name>
<keyword evidence="8" id="KW-0813">Transport</keyword>
<sequence>MVDLSKGDFNDPKHVVSGPGYIRTMYSAGTGFAAGTFYGACAAAWYPDPVQESSRVNLGGTSQIRAVGRAVLRPAMWAALVAGSFTATQCVMEAARNETQDHWNSLVAGAVGGGVIGMTTGKPNIVIATAISMGLFMTAVDLSGPKTVYYEDQLEHKRNGFLPKQHKESEQLAALKELYPKFKDL</sequence>
<comment type="subcellular location">
    <subcellularLocation>
        <location evidence="1 8">Mitochondrion inner membrane</location>
        <topology evidence="1 8">Multi-pass membrane protein</topology>
    </subcellularLocation>
</comment>
<keyword evidence="10" id="KW-1185">Reference proteome</keyword>
<dbReference type="GO" id="GO:0042721">
    <property type="term" value="C:TIM22 mitochondrial import inner membrane insertion complex"/>
    <property type="evidence" value="ECO:0007669"/>
    <property type="project" value="UniProtKB-UniRule"/>
</dbReference>
<dbReference type="InterPro" id="IPR039175">
    <property type="entry name" value="TIM22"/>
</dbReference>
<keyword evidence="8" id="KW-0653">Protein transport</keyword>
<dbReference type="Proteomes" id="UP001530400">
    <property type="component" value="Unassembled WGS sequence"/>
</dbReference>
<comment type="function">
    <text evidence="8">Essential core component of the TIM22 complex, a complex that mediates the import and insertion of multi-pass transmembrane proteins into the mitochondrial inner membrane. In the TIM22 complex, it constitutes the voltage-activated and signal-gated channel. Forms a twin-pore translocase that uses the membrane potential as external driving force in 2 voltage-dependent steps.</text>
</comment>
<reference evidence="9 10" key="1">
    <citation type="submission" date="2024-10" db="EMBL/GenBank/DDBJ databases">
        <title>Updated reference genomes for cyclostephanoid diatoms.</title>
        <authorList>
            <person name="Roberts W.R."/>
            <person name="Alverson A.J."/>
        </authorList>
    </citation>
    <scope>NUCLEOTIDE SEQUENCE [LARGE SCALE GENOMIC DNA]</scope>
    <source>
        <strain evidence="9 10">AJA010-31</strain>
    </source>
</reference>
<evidence type="ECO:0000256" key="6">
    <source>
        <dbReference type="ARBA" id="ARBA00023128"/>
    </source>
</evidence>
<evidence type="ECO:0000256" key="2">
    <source>
        <dbReference type="ARBA" id="ARBA00008444"/>
    </source>
</evidence>
<keyword evidence="3" id="KW-0812">Transmembrane</keyword>
<accession>A0ABD3NQZ4</accession>
<dbReference type="PANTHER" id="PTHR14110">
    <property type="entry name" value="MITOCHONDRIAL IMPORT INNER MEMBRANE TRANSLOCASE SUBUNIT TIM22"/>
    <property type="match status" value="1"/>
</dbReference>
<keyword evidence="4 8" id="KW-0999">Mitochondrion inner membrane</keyword>
<evidence type="ECO:0000313" key="9">
    <source>
        <dbReference type="EMBL" id="KAL3777036.1"/>
    </source>
</evidence>
<evidence type="ECO:0000256" key="4">
    <source>
        <dbReference type="ARBA" id="ARBA00022792"/>
    </source>
</evidence>
<evidence type="ECO:0000256" key="8">
    <source>
        <dbReference type="RuleBase" id="RU367038"/>
    </source>
</evidence>
<evidence type="ECO:0000256" key="7">
    <source>
        <dbReference type="ARBA" id="ARBA00023136"/>
    </source>
</evidence>
<keyword evidence="8" id="KW-0811">Translocation</keyword>